<feature type="region of interest" description="Disordered" evidence="1">
    <location>
        <begin position="776"/>
        <end position="830"/>
    </location>
</feature>
<feature type="compositionally biased region" description="Basic and acidic residues" evidence="1">
    <location>
        <begin position="808"/>
        <end position="817"/>
    </location>
</feature>
<feature type="region of interest" description="Disordered" evidence="1">
    <location>
        <begin position="167"/>
        <end position="217"/>
    </location>
</feature>
<feature type="region of interest" description="Disordered" evidence="1">
    <location>
        <begin position="1"/>
        <end position="115"/>
    </location>
</feature>
<feature type="compositionally biased region" description="Low complexity" evidence="1">
    <location>
        <begin position="492"/>
        <end position="520"/>
    </location>
</feature>
<feature type="compositionally biased region" description="Low complexity" evidence="1">
    <location>
        <begin position="91"/>
        <end position="105"/>
    </location>
</feature>
<evidence type="ECO:0000256" key="1">
    <source>
        <dbReference type="SAM" id="MobiDB-lite"/>
    </source>
</evidence>
<feature type="compositionally biased region" description="Polar residues" evidence="1">
    <location>
        <begin position="106"/>
        <end position="115"/>
    </location>
</feature>
<feature type="region of interest" description="Disordered" evidence="1">
    <location>
        <begin position="245"/>
        <end position="268"/>
    </location>
</feature>
<evidence type="ECO:0000313" key="3">
    <source>
        <dbReference type="Proteomes" id="UP000799424"/>
    </source>
</evidence>
<feature type="compositionally biased region" description="Polar residues" evidence="1">
    <location>
        <begin position="180"/>
        <end position="193"/>
    </location>
</feature>
<keyword evidence="3" id="KW-1185">Reference proteome</keyword>
<feature type="compositionally biased region" description="Polar residues" evidence="1">
    <location>
        <begin position="467"/>
        <end position="480"/>
    </location>
</feature>
<feature type="compositionally biased region" description="Basic and acidic residues" evidence="1">
    <location>
        <begin position="781"/>
        <end position="790"/>
    </location>
</feature>
<feature type="compositionally biased region" description="Low complexity" evidence="1">
    <location>
        <begin position="28"/>
        <end position="38"/>
    </location>
</feature>
<dbReference type="AlphaFoldDB" id="A0A6A7AF92"/>
<dbReference type="OrthoDB" id="5341904at2759"/>
<feature type="compositionally biased region" description="Low complexity" evidence="1">
    <location>
        <begin position="378"/>
        <end position="388"/>
    </location>
</feature>
<dbReference type="EMBL" id="MU006217">
    <property type="protein sequence ID" value="KAF2831981.1"/>
    <property type="molecule type" value="Genomic_DNA"/>
</dbReference>
<feature type="compositionally biased region" description="Polar residues" evidence="1">
    <location>
        <begin position="568"/>
        <end position="580"/>
    </location>
</feature>
<name>A0A6A7AF92_9PLEO</name>
<feature type="region of interest" description="Disordered" evidence="1">
    <location>
        <begin position="652"/>
        <end position="673"/>
    </location>
</feature>
<evidence type="ECO:0000313" key="2">
    <source>
        <dbReference type="EMBL" id="KAF2831981.1"/>
    </source>
</evidence>
<protein>
    <submittedName>
        <fullName evidence="2">Uncharacterized protein</fullName>
    </submittedName>
</protein>
<feature type="compositionally biased region" description="Low complexity" evidence="1">
    <location>
        <begin position="618"/>
        <end position="628"/>
    </location>
</feature>
<organism evidence="2 3">
    <name type="scientific">Ophiobolus disseminans</name>
    <dbReference type="NCBI Taxonomy" id="1469910"/>
    <lineage>
        <taxon>Eukaryota</taxon>
        <taxon>Fungi</taxon>
        <taxon>Dikarya</taxon>
        <taxon>Ascomycota</taxon>
        <taxon>Pezizomycotina</taxon>
        <taxon>Dothideomycetes</taxon>
        <taxon>Pleosporomycetidae</taxon>
        <taxon>Pleosporales</taxon>
        <taxon>Pleosporineae</taxon>
        <taxon>Phaeosphaeriaceae</taxon>
        <taxon>Ophiobolus</taxon>
    </lineage>
</organism>
<feature type="region of interest" description="Disordered" evidence="1">
    <location>
        <begin position="467"/>
        <end position="533"/>
    </location>
</feature>
<gene>
    <name evidence="2" type="ORF">CC86DRAFT_365888</name>
</gene>
<proteinExistence type="predicted"/>
<reference evidence="2" key="1">
    <citation type="journal article" date="2020" name="Stud. Mycol.">
        <title>101 Dothideomycetes genomes: a test case for predicting lifestyles and emergence of pathogens.</title>
        <authorList>
            <person name="Haridas S."/>
            <person name="Albert R."/>
            <person name="Binder M."/>
            <person name="Bloem J."/>
            <person name="Labutti K."/>
            <person name="Salamov A."/>
            <person name="Andreopoulos B."/>
            <person name="Baker S."/>
            <person name="Barry K."/>
            <person name="Bills G."/>
            <person name="Bluhm B."/>
            <person name="Cannon C."/>
            <person name="Castanera R."/>
            <person name="Culley D."/>
            <person name="Daum C."/>
            <person name="Ezra D."/>
            <person name="Gonzalez J."/>
            <person name="Henrissat B."/>
            <person name="Kuo A."/>
            <person name="Liang C."/>
            <person name="Lipzen A."/>
            <person name="Lutzoni F."/>
            <person name="Magnuson J."/>
            <person name="Mondo S."/>
            <person name="Nolan M."/>
            <person name="Ohm R."/>
            <person name="Pangilinan J."/>
            <person name="Park H.-J."/>
            <person name="Ramirez L."/>
            <person name="Alfaro M."/>
            <person name="Sun H."/>
            <person name="Tritt A."/>
            <person name="Yoshinaga Y."/>
            <person name="Zwiers L.-H."/>
            <person name="Turgeon B."/>
            <person name="Goodwin S."/>
            <person name="Spatafora J."/>
            <person name="Crous P."/>
            <person name="Grigoriev I."/>
        </authorList>
    </citation>
    <scope>NUCLEOTIDE SEQUENCE</scope>
    <source>
        <strain evidence="2">CBS 113818</strain>
    </source>
</reference>
<dbReference type="Proteomes" id="UP000799424">
    <property type="component" value="Unassembled WGS sequence"/>
</dbReference>
<feature type="compositionally biased region" description="Low complexity" evidence="1">
    <location>
        <begin position="581"/>
        <end position="594"/>
    </location>
</feature>
<feature type="region of interest" description="Disordered" evidence="1">
    <location>
        <begin position="559"/>
        <end position="628"/>
    </location>
</feature>
<feature type="region of interest" description="Disordered" evidence="1">
    <location>
        <begin position="375"/>
        <end position="397"/>
    </location>
</feature>
<sequence>MGNNQSSSNHHNRLSKPKTNTNSPSPPLVVESPVSVSSRYADLSAKGRQQIKETLLSPVDTEHGTTAWRKGEDAVGELGPRTRGRPASVISRSNSRTNSRSNSLSCFGSRQGSSTKLTDLHGSKISLVSNTNTHADLEAAIRLLQEVKKNASPEELAALHEALETASSDPPVSVAEQGLSRRTSVANGSCSSLTRRRSLIQTPGLATRTSPVDGRRKTWNSWKAPKIAPDEEAKWAVSPKGITPINRTLGRAEDSHGTSTPRAQTPGEMDYSHLGSLKLGTLSIVNGAPSPVPSARVMKQRARLVKDDDYFSTAEAGSSSLMMKTTKRGHVKSKSSVLPATAPLYDTIPEPQRKPPAPPMLNYGNCHGTRAHAELHTQSGSQQQLSSSPNPSAYPVTNGANKYAQAYQAYIPYSPFANATTFDREGERSRSDEATGGKEEAARILAGTIFDAPTTAIETSGSSLFNATSPISAPKQQLAKSDQRPAPRTADSGYSSGGSFRTGSRSRQSAISSTSSMASRSGKDGEHAMAGPGLSHKSVSRAIIVEPAVVQAQEAKVYRQPPPPLHIPSQSGRSSDILSPTSTRSAASGDSSSSLPKRLQRRRPSQSELPVVQSCQSIPENIIPDIPNNVRDKFTRRLSHTPGMECLMHTYPSKNHVTTTESKDDSASDTPDEAFTQLTELEPERPPTPPAHGRRRSLSLFRRKSTAGNVHADKEDREALPGVVDLGSIATSLGSSPYDAAMSRPQRRTVASPTHPHQLGATLPRAKSMVSMDSQAAAELARMRSRDRAPVEPVKTQQQQRRRSYHNLKTEVGEVKASKRRPQSSLYDIPPVPTIDSSMIKAPLSAKPRLENGAEQISNLGFGARSNATDQAVSQRIDRHDQNQAEVDWDAHSRLWRQRRKSIGAGLRTNAGFGEASASTVNSRNMPPPRENKVNWDRYSGGLEYNYEGRGNISGSAGTRHLHSAASSKSLKWRNQYGVDLSDVPIMLQRA</sequence>
<accession>A0A6A7AF92</accession>